<feature type="transmembrane region" description="Helical" evidence="5">
    <location>
        <begin position="219"/>
        <end position="241"/>
    </location>
</feature>
<evidence type="ECO:0000256" key="2">
    <source>
        <dbReference type="ARBA" id="ARBA00022692"/>
    </source>
</evidence>
<dbReference type="RefSeq" id="WP_264288307.1">
    <property type="nucleotide sequence ID" value="NZ_JAOZEV010000017.1"/>
</dbReference>
<gene>
    <name evidence="7" type="ORF">OIU80_17685</name>
</gene>
<dbReference type="CDD" id="cd17393">
    <property type="entry name" value="MFS_MosC_like"/>
    <property type="match status" value="1"/>
</dbReference>
<feature type="transmembrane region" description="Helical" evidence="5">
    <location>
        <begin position="370"/>
        <end position="391"/>
    </location>
</feature>
<dbReference type="SUPFAM" id="SSF103473">
    <property type="entry name" value="MFS general substrate transporter"/>
    <property type="match status" value="1"/>
</dbReference>
<dbReference type="InterPro" id="IPR051788">
    <property type="entry name" value="MFS_Transporter"/>
</dbReference>
<dbReference type="InterPro" id="IPR011701">
    <property type="entry name" value="MFS"/>
</dbReference>
<keyword evidence="3 5" id="KW-1133">Transmembrane helix</keyword>
<evidence type="ECO:0000256" key="1">
    <source>
        <dbReference type="ARBA" id="ARBA00004141"/>
    </source>
</evidence>
<evidence type="ECO:0000313" key="7">
    <source>
        <dbReference type="EMBL" id="MCV9934117.1"/>
    </source>
</evidence>
<proteinExistence type="predicted"/>
<dbReference type="GO" id="GO:0016020">
    <property type="term" value="C:membrane"/>
    <property type="evidence" value="ECO:0007669"/>
    <property type="project" value="UniProtKB-SubCell"/>
</dbReference>
<dbReference type="PANTHER" id="PTHR23514:SF13">
    <property type="entry name" value="INNER MEMBRANE PROTEIN YBJJ"/>
    <property type="match status" value="1"/>
</dbReference>
<keyword evidence="4 5" id="KW-0472">Membrane</keyword>
<evidence type="ECO:0000256" key="5">
    <source>
        <dbReference type="SAM" id="Phobius"/>
    </source>
</evidence>
<comment type="caution">
    <text evidence="7">The sequence shown here is derived from an EMBL/GenBank/DDBJ whole genome shotgun (WGS) entry which is preliminary data.</text>
</comment>
<feature type="transmembrane region" description="Helical" evidence="5">
    <location>
        <begin position="50"/>
        <end position="71"/>
    </location>
</feature>
<feature type="domain" description="Major facilitator superfamily (MFS) profile" evidence="6">
    <location>
        <begin position="13"/>
        <end position="395"/>
    </location>
</feature>
<keyword evidence="8" id="KW-1185">Reference proteome</keyword>
<reference evidence="7" key="1">
    <citation type="submission" date="2022-10" db="EMBL/GenBank/DDBJ databases">
        <title>Two novel species of Flavobacterium.</title>
        <authorList>
            <person name="Liu Q."/>
            <person name="Xin Y.-H."/>
        </authorList>
    </citation>
    <scope>NUCLEOTIDE SEQUENCE</scope>
    <source>
        <strain evidence="7">LS1R47</strain>
    </source>
</reference>
<organism evidence="7 8">
    <name type="scientific">Flavobacterium frigoritolerans</name>
    <dbReference type="NCBI Taxonomy" id="2987686"/>
    <lineage>
        <taxon>Bacteria</taxon>
        <taxon>Pseudomonadati</taxon>
        <taxon>Bacteroidota</taxon>
        <taxon>Flavobacteriia</taxon>
        <taxon>Flavobacteriales</taxon>
        <taxon>Flavobacteriaceae</taxon>
        <taxon>Flavobacterium</taxon>
    </lineage>
</organism>
<dbReference type="Pfam" id="PF07690">
    <property type="entry name" value="MFS_1"/>
    <property type="match status" value="1"/>
</dbReference>
<keyword evidence="2 5" id="KW-0812">Transmembrane</keyword>
<dbReference type="InterPro" id="IPR036259">
    <property type="entry name" value="MFS_trans_sf"/>
</dbReference>
<dbReference type="GO" id="GO:0022857">
    <property type="term" value="F:transmembrane transporter activity"/>
    <property type="evidence" value="ECO:0007669"/>
    <property type="project" value="InterPro"/>
</dbReference>
<feature type="transmembrane region" description="Helical" evidence="5">
    <location>
        <begin position="308"/>
        <end position="328"/>
    </location>
</feature>
<comment type="subcellular location">
    <subcellularLocation>
        <location evidence="1">Membrane</location>
        <topology evidence="1">Multi-pass membrane protein</topology>
    </subcellularLocation>
</comment>
<dbReference type="Gene3D" id="1.20.1250.20">
    <property type="entry name" value="MFS general substrate transporter like domains"/>
    <property type="match status" value="2"/>
</dbReference>
<evidence type="ECO:0000256" key="4">
    <source>
        <dbReference type="ARBA" id="ARBA00023136"/>
    </source>
</evidence>
<feature type="transmembrane region" description="Helical" evidence="5">
    <location>
        <begin position="103"/>
        <end position="128"/>
    </location>
</feature>
<evidence type="ECO:0000256" key="3">
    <source>
        <dbReference type="ARBA" id="ARBA00022989"/>
    </source>
</evidence>
<dbReference type="PROSITE" id="PS50850">
    <property type="entry name" value="MFS"/>
    <property type="match status" value="1"/>
</dbReference>
<name>A0A9X3HMJ0_9FLAO</name>
<dbReference type="InterPro" id="IPR020846">
    <property type="entry name" value="MFS_dom"/>
</dbReference>
<feature type="transmembrane region" description="Helical" evidence="5">
    <location>
        <begin position="78"/>
        <end position="97"/>
    </location>
</feature>
<dbReference type="PANTHER" id="PTHR23514">
    <property type="entry name" value="BYPASS OF STOP CODON PROTEIN 6"/>
    <property type="match status" value="1"/>
</dbReference>
<dbReference type="AlphaFoldDB" id="A0A9X3HMJ0"/>
<evidence type="ECO:0000313" key="8">
    <source>
        <dbReference type="Proteomes" id="UP001151133"/>
    </source>
</evidence>
<dbReference type="Proteomes" id="UP001151133">
    <property type="component" value="Unassembled WGS sequence"/>
</dbReference>
<evidence type="ECO:0000259" key="6">
    <source>
        <dbReference type="PROSITE" id="PS50850"/>
    </source>
</evidence>
<feature type="transmembrane region" description="Helical" evidence="5">
    <location>
        <begin position="280"/>
        <end position="302"/>
    </location>
</feature>
<sequence>MKIVNFKEIISKSIGGIRSVYFVCGFGLSSWAPLVPFAKERLALDEAGLGLLLLLLGAGAIIMMPISGILGQRYGNRIVIALSSLLLAIALPFLAFLDSRILMGLSLFLFGAGVGTVDVAMNSVGVHIQNLHSKPIMSSFHGLFSLGGLFGSIGVGILLKMGLEPLVAAICISILVIATVGFQYNKLFDKATEKATAIKNDDSEIPKQAIRFSWLHPGVLFFGILCFIVFMVEGAVLDWSALYLRENRGMNEVWAGLGFATFSVAMAIMRLLGDRIVEKLSSVAVVTGGSLIAALGLILVIMAPTLPVSIAGFFILGCGAANIVPVFFNEAGRLKGISTSMAVSAISTLGYSGMLLGPVGVGLVAQISSLATAFAFAATLLAGVGVLYLFYISAKKNKKTNNL</sequence>
<dbReference type="EMBL" id="JAOZEV010000017">
    <property type="protein sequence ID" value="MCV9934117.1"/>
    <property type="molecule type" value="Genomic_DNA"/>
</dbReference>
<protein>
    <submittedName>
        <fullName evidence="7">MFS transporter</fullName>
    </submittedName>
</protein>
<feature type="transmembrane region" description="Helical" evidence="5">
    <location>
        <begin position="20"/>
        <end position="38"/>
    </location>
</feature>
<feature type="transmembrane region" description="Helical" evidence="5">
    <location>
        <begin position="165"/>
        <end position="184"/>
    </location>
</feature>
<feature type="transmembrane region" description="Helical" evidence="5">
    <location>
        <begin position="140"/>
        <end position="159"/>
    </location>
</feature>
<feature type="transmembrane region" description="Helical" evidence="5">
    <location>
        <begin position="340"/>
        <end position="364"/>
    </location>
</feature>
<accession>A0A9X3HMJ0</accession>
<feature type="transmembrane region" description="Helical" evidence="5">
    <location>
        <begin position="253"/>
        <end position="273"/>
    </location>
</feature>